<comment type="similarity">
    <text evidence="1">Belongs to the actin family.</text>
</comment>
<dbReference type="PANTHER" id="PTHR11937">
    <property type="entry name" value="ACTIN"/>
    <property type="match status" value="1"/>
</dbReference>
<dbReference type="CDD" id="cd13395">
    <property type="entry name" value="ASKHA_NBD_Arp4_ACTL6-like"/>
    <property type="match status" value="1"/>
</dbReference>
<dbReference type="FunFam" id="3.30.420.40:FF:000058">
    <property type="entry name" value="Putative actin-related protein 5"/>
    <property type="match status" value="1"/>
</dbReference>
<protein>
    <submittedName>
        <fullName evidence="3">Actin-related protein 4</fullName>
    </submittedName>
</protein>
<sequence>MDPSVAPATAEYGGDEVNAIILDPGYCTTRAGFAGEDIPKSYSTTYYGKYSSDNGGDAYIFGDNVFVPRPRMSAHNPMSRDGVVQDWDMASRVWESAVTTRLMNPKQTSPKHNGLNDNGGDDGDEMDVDMTDSNEKILDESPLLVTECGWNPSEAREKTIEIAMEGWGTPAFFLAKTAPMSAFAAGKASALVVDVGASMVSVTPVHDGLVLKRGIQRSHLAGDYISSQARAVFKSRQPTPITLTPQYLVASKIAVDPGQAPQATFRSIPRDQSLDPSFRRLHEERILTEFKESVARVWPGPNSLLHPSEKDGISNEELARKEPARLFEFPDGYNEYFDIDGYKITEPLFNASAGVDDPESMFSKPTPEQTIPELIRASLNAVDVDIRPHLLNNVVVTGATTLIPGFNDRLNFELTNMFPSPRVRLYAPGNTAERRFSAWIGGSIVASLGTFHQMWISKKEYDEHGPNIVDKRCK</sequence>
<dbReference type="InterPro" id="IPR043129">
    <property type="entry name" value="ATPase_NBD"/>
</dbReference>
<dbReference type="OrthoDB" id="5132116at2759"/>
<dbReference type="PROSITE" id="PS00432">
    <property type="entry name" value="ACTINS_2"/>
    <property type="match status" value="1"/>
</dbReference>
<dbReference type="Gene3D" id="3.90.640.10">
    <property type="entry name" value="Actin, Chain A, domain 4"/>
    <property type="match status" value="1"/>
</dbReference>
<dbReference type="VEuPathDB" id="FungiDB:AAP_00184"/>
<reference evidence="3 4" key="1">
    <citation type="journal article" date="2016" name="Genome Biol. Evol.">
        <title>Divergent and convergent evolution of fungal pathogenicity.</title>
        <authorList>
            <person name="Shang Y."/>
            <person name="Xiao G."/>
            <person name="Zheng P."/>
            <person name="Cen K."/>
            <person name="Zhan S."/>
            <person name="Wang C."/>
        </authorList>
    </citation>
    <scope>NUCLEOTIDE SEQUENCE [LARGE SCALE GENOMIC DNA]</scope>
    <source>
        <strain evidence="3 4">ARSEF 7405</strain>
    </source>
</reference>
<accession>A0A168DMV9</accession>
<proteinExistence type="inferred from homology"/>
<comment type="caution">
    <text evidence="3">The sequence shown here is derived from an EMBL/GenBank/DDBJ whole genome shotgun (WGS) entry which is preliminary data.</text>
</comment>
<name>A0A168DMV9_9EURO</name>
<dbReference type="InterPro" id="IPR004001">
    <property type="entry name" value="Actin_CS"/>
</dbReference>
<evidence type="ECO:0000256" key="2">
    <source>
        <dbReference type="SAM" id="MobiDB-lite"/>
    </source>
</evidence>
<dbReference type="EMBL" id="AZGZ01000001">
    <property type="protein sequence ID" value="KZZ97923.1"/>
    <property type="molecule type" value="Genomic_DNA"/>
</dbReference>
<evidence type="ECO:0000313" key="3">
    <source>
        <dbReference type="EMBL" id="KZZ97923.1"/>
    </source>
</evidence>
<feature type="region of interest" description="Disordered" evidence="2">
    <location>
        <begin position="104"/>
        <end position="127"/>
    </location>
</feature>
<evidence type="ECO:0000313" key="4">
    <source>
        <dbReference type="Proteomes" id="UP000242877"/>
    </source>
</evidence>
<organism evidence="3 4">
    <name type="scientific">Ascosphaera apis ARSEF 7405</name>
    <dbReference type="NCBI Taxonomy" id="392613"/>
    <lineage>
        <taxon>Eukaryota</taxon>
        <taxon>Fungi</taxon>
        <taxon>Dikarya</taxon>
        <taxon>Ascomycota</taxon>
        <taxon>Pezizomycotina</taxon>
        <taxon>Eurotiomycetes</taxon>
        <taxon>Eurotiomycetidae</taxon>
        <taxon>Onygenales</taxon>
        <taxon>Ascosphaeraceae</taxon>
        <taxon>Ascosphaera</taxon>
    </lineage>
</organism>
<gene>
    <name evidence="3" type="ORF">AAP_00184</name>
</gene>
<keyword evidence="4" id="KW-1185">Reference proteome</keyword>
<dbReference type="AlphaFoldDB" id="A0A168DMV9"/>
<dbReference type="SMART" id="SM00268">
    <property type="entry name" value="ACTIN"/>
    <property type="match status" value="1"/>
</dbReference>
<dbReference type="Proteomes" id="UP000242877">
    <property type="component" value="Unassembled WGS sequence"/>
</dbReference>
<dbReference type="InterPro" id="IPR004000">
    <property type="entry name" value="Actin"/>
</dbReference>
<dbReference type="Pfam" id="PF00022">
    <property type="entry name" value="Actin"/>
    <property type="match status" value="1"/>
</dbReference>
<evidence type="ECO:0000256" key="1">
    <source>
        <dbReference type="RuleBase" id="RU000487"/>
    </source>
</evidence>
<dbReference type="Gene3D" id="3.30.420.40">
    <property type="match status" value="3"/>
</dbReference>
<dbReference type="SUPFAM" id="SSF53067">
    <property type="entry name" value="Actin-like ATPase domain"/>
    <property type="match status" value="2"/>
</dbReference>